<dbReference type="EMBL" id="VDCV01000018">
    <property type="protein sequence ID" value="KAB5513698.1"/>
    <property type="molecule type" value="Genomic_DNA"/>
</dbReference>
<evidence type="ECO:0000313" key="5">
    <source>
        <dbReference type="Proteomes" id="UP000326939"/>
    </source>
</evidence>
<dbReference type="PANTHER" id="PTHR10457:SF35">
    <property type="entry name" value="L-ARABINOKINASE"/>
    <property type="match status" value="1"/>
</dbReference>
<keyword evidence="2" id="KW-0067">ATP-binding</keyword>
<sequence length="272" mass="29685">MSKNRCFRLALSSKAGKNSVLLPTERFKCKDMCEEDMSMSSLICSMDVDCNKLLVCKMDMECMKTLQFDTEVSYGSELSNRGPTFDMDLSDFMDGEMPISYDKAKKYFAQDPSQKWAAYVAGTILVLMTELGVRFEDSISMLVHNDQKLKVNWGNCAKFLVSSAVPEGKGVSSSASVEVASMSAIAAAHGLSISPRDIALLCQKVENHIVGAPCGVMDQMTSACGEANKLLAMVCQPAEVIGLVEIPSHIRFWGIDSGIRHRSGIMELSNGC</sequence>
<dbReference type="Proteomes" id="UP000326939">
    <property type="component" value="Chromosome 18"/>
</dbReference>
<dbReference type="PANTHER" id="PTHR10457">
    <property type="entry name" value="MEVALONATE KINASE/GALACTOKINASE"/>
    <property type="match status" value="1"/>
</dbReference>
<comment type="caution">
    <text evidence="4">The sequence shown here is derived from an EMBL/GenBank/DDBJ whole genome shotgun (WGS) entry which is preliminary data.</text>
</comment>
<dbReference type="GO" id="GO:0006012">
    <property type="term" value="P:galactose metabolic process"/>
    <property type="evidence" value="ECO:0007669"/>
    <property type="project" value="TreeGrafter"/>
</dbReference>
<dbReference type="AlphaFoldDB" id="A0A5N5J3C1"/>
<keyword evidence="1" id="KW-0547">Nucleotide-binding</keyword>
<dbReference type="Pfam" id="PF00288">
    <property type="entry name" value="GHMP_kinases_N"/>
    <property type="match status" value="1"/>
</dbReference>
<feature type="domain" description="GHMP kinase N-terminal" evidence="3">
    <location>
        <begin position="156"/>
        <end position="225"/>
    </location>
</feature>
<evidence type="ECO:0000256" key="2">
    <source>
        <dbReference type="ARBA" id="ARBA00022840"/>
    </source>
</evidence>
<organism evidence="4 5">
    <name type="scientific">Salix brachista</name>
    <dbReference type="NCBI Taxonomy" id="2182728"/>
    <lineage>
        <taxon>Eukaryota</taxon>
        <taxon>Viridiplantae</taxon>
        <taxon>Streptophyta</taxon>
        <taxon>Embryophyta</taxon>
        <taxon>Tracheophyta</taxon>
        <taxon>Spermatophyta</taxon>
        <taxon>Magnoliopsida</taxon>
        <taxon>eudicotyledons</taxon>
        <taxon>Gunneridae</taxon>
        <taxon>Pentapetalae</taxon>
        <taxon>rosids</taxon>
        <taxon>fabids</taxon>
        <taxon>Malpighiales</taxon>
        <taxon>Salicaceae</taxon>
        <taxon>Saliceae</taxon>
        <taxon>Salix</taxon>
    </lineage>
</organism>
<dbReference type="GO" id="GO:0005829">
    <property type="term" value="C:cytosol"/>
    <property type="evidence" value="ECO:0007669"/>
    <property type="project" value="TreeGrafter"/>
</dbReference>
<accession>A0A5N5J3C1</accession>
<proteinExistence type="predicted"/>
<evidence type="ECO:0000313" key="4">
    <source>
        <dbReference type="EMBL" id="KAB5513698.1"/>
    </source>
</evidence>
<evidence type="ECO:0000259" key="3">
    <source>
        <dbReference type="Pfam" id="PF00288"/>
    </source>
</evidence>
<dbReference type="PRINTS" id="PR00959">
    <property type="entry name" value="MEVGALKINASE"/>
</dbReference>
<reference evidence="5" key="1">
    <citation type="journal article" date="2019" name="Gigascience">
        <title>De novo genome assembly of the endangered Acer yangbiense, a plant species with extremely small populations endemic to Yunnan Province, China.</title>
        <authorList>
            <person name="Yang J."/>
            <person name="Wariss H.M."/>
            <person name="Tao L."/>
            <person name="Zhang R."/>
            <person name="Yun Q."/>
            <person name="Hollingsworth P."/>
            <person name="Dao Z."/>
            <person name="Luo G."/>
            <person name="Guo H."/>
            <person name="Ma Y."/>
            <person name="Sun W."/>
        </authorList>
    </citation>
    <scope>NUCLEOTIDE SEQUENCE [LARGE SCALE GENOMIC DNA]</scope>
    <source>
        <strain evidence="5">cv. br00</strain>
    </source>
</reference>
<evidence type="ECO:0000256" key="1">
    <source>
        <dbReference type="ARBA" id="ARBA00022741"/>
    </source>
</evidence>
<gene>
    <name evidence="4" type="ORF">DKX38_027604</name>
</gene>
<dbReference type="Gene3D" id="3.30.230.10">
    <property type="match status" value="1"/>
</dbReference>
<dbReference type="InterPro" id="IPR020568">
    <property type="entry name" value="Ribosomal_Su5_D2-typ_SF"/>
</dbReference>
<dbReference type="InterPro" id="IPR014721">
    <property type="entry name" value="Ribsml_uS5_D2-typ_fold_subgr"/>
</dbReference>
<keyword evidence="5" id="KW-1185">Reference proteome</keyword>
<dbReference type="SUPFAM" id="SSF54211">
    <property type="entry name" value="Ribosomal protein S5 domain 2-like"/>
    <property type="match status" value="1"/>
</dbReference>
<dbReference type="GO" id="GO:0005524">
    <property type="term" value="F:ATP binding"/>
    <property type="evidence" value="ECO:0007669"/>
    <property type="project" value="UniProtKB-KW"/>
</dbReference>
<dbReference type="InterPro" id="IPR006204">
    <property type="entry name" value="GHMP_kinase_N_dom"/>
</dbReference>
<name>A0A5N5J3C1_9ROSI</name>
<protein>
    <recommendedName>
        <fullName evidence="3">GHMP kinase N-terminal domain-containing protein</fullName>
    </recommendedName>
</protein>
<dbReference type="GO" id="GO:0009702">
    <property type="term" value="F:L-arabinokinase activity"/>
    <property type="evidence" value="ECO:0007669"/>
    <property type="project" value="TreeGrafter"/>
</dbReference>
<dbReference type="GO" id="GO:0004335">
    <property type="term" value="F:galactokinase activity"/>
    <property type="evidence" value="ECO:0007669"/>
    <property type="project" value="TreeGrafter"/>
</dbReference>